<dbReference type="InterPro" id="IPR006685">
    <property type="entry name" value="MscS_channel_2nd"/>
</dbReference>
<keyword evidence="11" id="KW-1185">Reference proteome</keyword>
<comment type="subcellular location">
    <subcellularLocation>
        <location evidence="1">Cell membrane</location>
        <topology evidence="1">Multi-pass membrane protein</topology>
    </subcellularLocation>
</comment>
<gene>
    <name evidence="10" type="ORF">DSM106972_015370</name>
</gene>
<dbReference type="InterPro" id="IPR010920">
    <property type="entry name" value="LSM_dom_sf"/>
</dbReference>
<evidence type="ECO:0000256" key="6">
    <source>
        <dbReference type="ARBA" id="ARBA00023136"/>
    </source>
</evidence>
<name>A0A433VQK2_9CYAN</name>
<evidence type="ECO:0000259" key="8">
    <source>
        <dbReference type="Pfam" id="PF00924"/>
    </source>
</evidence>
<feature type="domain" description="Mechanosensitive ion channel MscS" evidence="8">
    <location>
        <begin position="354"/>
        <end position="418"/>
    </location>
</feature>
<evidence type="ECO:0000256" key="5">
    <source>
        <dbReference type="ARBA" id="ARBA00022989"/>
    </source>
</evidence>
<dbReference type="InterPro" id="IPR049278">
    <property type="entry name" value="MS_channel_C"/>
</dbReference>
<reference evidence="10" key="1">
    <citation type="submission" date="2018-12" db="EMBL/GenBank/DDBJ databases">
        <authorList>
            <person name="Will S."/>
            <person name="Neumann-Schaal M."/>
            <person name="Henke P."/>
        </authorList>
    </citation>
    <scope>NUCLEOTIDE SEQUENCE</scope>
    <source>
        <strain evidence="10">PCC 7102</strain>
    </source>
</reference>
<evidence type="ECO:0000313" key="11">
    <source>
        <dbReference type="Proteomes" id="UP000271624"/>
    </source>
</evidence>
<dbReference type="PROSITE" id="PS51257">
    <property type="entry name" value="PROKAR_LIPOPROTEIN"/>
    <property type="match status" value="1"/>
</dbReference>
<dbReference type="GO" id="GO:0005886">
    <property type="term" value="C:plasma membrane"/>
    <property type="evidence" value="ECO:0007669"/>
    <property type="project" value="UniProtKB-SubCell"/>
</dbReference>
<accession>A0A433VQK2</accession>
<feature type="domain" description="Mechanosensitive ion channel MscS C-terminal" evidence="9">
    <location>
        <begin position="425"/>
        <end position="512"/>
    </location>
</feature>
<feature type="transmembrane region" description="Helical" evidence="7">
    <location>
        <begin position="249"/>
        <end position="270"/>
    </location>
</feature>
<comment type="similarity">
    <text evidence="2">Belongs to the MscS (TC 1.A.23) family.</text>
</comment>
<dbReference type="InterPro" id="IPR011066">
    <property type="entry name" value="MscS_channel_C_sf"/>
</dbReference>
<proteinExistence type="inferred from homology"/>
<dbReference type="InterPro" id="IPR011014">
    <property type="entry name" value="MscS_channel_TM-2"/>
</dbReference>
<evidence type="ECO:0000313" key="10">
    <source>
        <dbReference type="EMBL" id="RUT08369.1"/>
    </source>
</evidence>
<evidence type="ECO:0000256" key="4">
    <source>
        <dbReference type="ARBA" id="ARBA00022692"/>
    </source>
</evidence>
<keyword evidence="4 7" id="KW-0812">Transmembrane</keyword>
<keyword evidence="5 7" id="KW-1133">Transmembrane helix</keyword>
<dbReference type="SUPFAM" id="SSF82689">
    <property type="entry name" value="Mechanosensitive channel protein MscS (YggB), C-terminal domain"/>
    <property type="match status" value="1"/>
</dbReference>
<evidence type="ECO:0000256" key="7">
    <source>
        <dbReference type="SAM" id="Phobius"/>
    </source>
</evidence>
<dbReference type="FunFam" id="3.30.70.100:FF:000018">
    <property type="entry name" value="MscS mechanosensitive ion channel"/>
    <property type="match status" value="1"/>
</dbReference>
<feature type="transmembrane region" description="Helical" evidence="7">
    <location>
        <begin position="155"/>
        <end position="177"/>
    </location>
</feature>
<dbReference type="SUPFAM" id="SSF82861">
    <property type="entry name" value="Mechanosensitive channel protein MscS (YggB), transmembrane region"/>
    <property type="match status" value="1"/>
</dbReference>
<dbReference type="SUPFAM" id="SSF50182">
    <property type="entry name" value="Sm-like ribonucleoproteins"/>
    <property type="match status" value="1"/>
</dbReference>
<comment type="caution">
    <text evidence="10">The sequence shown here is derived from an EMBL/GenBank/DDBJ whole genome shotgun (WGS) entry which is preliminary data.</text>
</comment>
<evidence type="ECO:0008006" key="12">
    <source>
        <dbReference type="Google" id="ProtNLM"/>
    </source>
</evidence>
<evidence type="ECO:0000256" key="2">
    <source>
        <dbReference type="ARBA" id="ARBA00008017"/>
    </source>
</evidence>
<dbReference type="AlphaFoldDB" id="A0A433VQK2"/>
<sequence length="531" mass="58669">MRYKFLAVASSIVVVIGCTIPKATGQINLLPNLQTPASSNNDENRIVNGSVYLDGRRLFRLAATRATITERLDNVQQNINEASRSFFESSATEPKVESRILNGLPVIYVNDRYLMTITSNDAALLQVDVMTAANQITQVLENNFIRAKQERSRDFLVQQGFIAVGIGASVIIVSWGIHSWQRRLNKKASYSTIPPLNEAPISTQLKQKQHQNLQEVRRRLFQLAQTGVWGSGAFVILGLFPYTRMLQVIVLRVAQIPLALGVVALGAYVVTRLSYALIDRFTSAIVSTSLLNPETPERLQLRISTISGVAKSIITLVWISVGILLTLISLGIDIVPLLAGVSLVGVAVSLASQNLIKDAINGFLIILEDQYALGDVIALNNVSGFVETLNLRITQIRDAEGRLITIPNSEVKIVANLSSRWSRADLSVPVAYNTDVSQALKLIETVAVDMDLDPAWQAQILETPRVLGVENFGERGLIIRVWIKTQPLKQWDVAREFRRRLKIAFDEAGISIPIPQQAVWINDTHTSNGNH</sequence>
<dbReference type="Gene3D" id="2.30.30.60">
    <property type="match status" value="1"/>
</dbReference>
<evidence type="ECO:0000256" key="1">
    <source>
        <dbReference type="ARBA" id="ARBA00004651"/>
    </source>
</evidence>
<organism evidence="10 11">
    <name type="scientific">Dulcicalothrix desertica PCC 7102</name>
    <dbReference type="NCBI Taxonomy" id="232991"/>
    <lineage>
        <taxon>Bacteria</taxon>
        <taxon>Bacillati</taxon>
        <taxon>Cyanobacteriota</taxon>
        <taxon>Cyanophyceae</taxon>
        <taxon>Nostocales</taxon>
        <taxon>Calotrichaceae</taxon>
        <taxon>Dulcicalothrix</taxon>
    </lineage>
</organism>
<dbReference type="Pfam" id="PF21082">
    <property type="entry name" value="MS_channel_3rd"/>
    <property type="match status" value="1"/>
</dbReference>
<protein>
    <recommendedName>
        <fullName evidence="12">Mechanosensitive ion channel protein MscS</fullName>
    </recommendedName>
</protein>
<dbReference type="RefSeq" id="WP_127080178.1">
    <property type="nucleotide sequence ID" value="NZ_RSCL01000003.1"/>
</dbReference>
<feature type="transmembrane region" description="Helical" evidence="7">
    <location>
        <begin position="220"/>
        <end position="243"/>
    </location>
</feature>
<dbReference type="Gene3D" id="1.10.287.1260">
    <property type="match status" value="1"/>
</dbReference>
<feature type="transmembrane region" description="Helical" evidence="7">
    <location>
        <begin position="334"/>
        <end position="351"/>
    </location>
</feature>
<dbReference type="InterPro" id="IPR045276">
    <property type="entry name" value="YbiO_bact"/>
</dbReference>
<dbReference type="EMBL" id="RSCL01000003">
    <property type="protein sequence ID" value="RUT08369.1"/>
    <property type="molecule type" value="Genomic_DNA"/>
</dbReference>
<dbReference type="GO" id="GO:0008381">
    <property type="term" value="F:mechanosensitive monoatomic ion channel activity"/>
    <property type="evidence" value="ECO:0007669"/>
    <property type="project" value="InterPro"/>
</dbReference>
<keyword evidence="3" id="KW-1003">Cell membrane</keyword>
<dbReference type="PANTHER" id="PTHR30460:SF0">
    <property type="entry name" value="MODERATE CONDUCTANCE MECHANOSENSITIVE CHANNEL YBIO"/>
    <property type="match status" value="1"/>
</dbReference>
<dbReference type="PANTHER" id="PTHR30460">
    <property type="entry name" value="MODERATE CONDUCTANCE MECHANOSENSITIVE CHANNEL YBIO"/>
    <property type="match status" value="1"/>
</dbReference>
<dbReference type="Proteomes" id="UP000271624">
    <property type="component" value="Unassembled WGS sequence"/>
</dbReference>
<reference evidence="10" key="2">
    <citation type="journal article" date="2019" name="Genome Biol. Evol.">
        <title>Day and night: Metabolic profiles and evolutionary relationships of six axenic non-marine cyanobacteria.</title>
        <authorList>
            <person name="Will S.E."/>
            <person name="Henke P."/>
            <person name="Boedeker C."/>
            <person name="Huang S."/>
            <person name="Brinkmann H."/>
            <person name="Rohde M."/>
            <person name="Jarek M."/>
            <person name="Friedl T."/>
            <person name="Seufert S."/>
            <person name="Schumacher M."/>
            <person name="Overmann J."/>
            <person name="Neumann-Schaal M."/>
            <person name="Petersen J."/>
        </authorList>
    </citation>
    <scope>NUCLEOTIDE SEQUENCE [LARGE SCALE GENOMIC DNA]</scope>
    <source>
        <strain evidence="10">PCC 7102</strain>
    </source>
</reference>
<dbReference type="Pfam" id="PF00924">
    <property type="entry name" value="MS_channel_2nd"/>
    <property type="match status" value="1"/>
</dbReference>
<dbReference type="InterPro" id="IPR023408">
    <property type="entry name" value="MscS_beta-dom_sf"/>
</dbReference>
<dbReference type="OrthoDB" id="9809206at2"/>
<evidence type="ECO:0000256" key="3">
    <source>
        <dbReference type="ARBA" id="ARBA00022475"/>
    </source>
</evidence>
<keyword evidence="6 7" id="KW-0472">Membrane</keyword>
<dbReference type="Gene3D" id="3.30.70.100">
    <property type="match status" value="1"/>
</dbReference>
<evidence type="ECO:0000259" key="9">
    <source>
        <dbReference type="Pfam" id="PF21082"/>
    </source>
</evidence>
<feature type="transmembrane region" description="Helical" evidence="7">
    <location>
        <begin position="308"/>
        <end position="328"/>
    </location>
</feature>